<dbReference type="EMBL" id="WDBZ01000080">
    <property type="protein sequence ID" value="KAB6445305.1"/>
    <property type="molecule type" value="Genomic_DNA"/>
</dbReference>
<dbReference type="Pfam" id="PF26337">
    <property type="entry name" value="Gtf3_C"/>
    <property type="match status" value="1"/>
</dbReference>
<dbReference type="Proteomes" id="UP001199363">
    <property type="component" value="Unassembled WGS sequence"/>
</dbReference>
<accession>A0A3E4KK45</accession>
<dbReference type="EMBL" id="WDBY01000078">
    <property type="protein sequence ID" value="KAB6470392.1"/>
    <property type="molecule type" value="Genomic_DNA"/>
</dbReference>
<dbReference type="InterPro" id="IPR058591">
    <property type="entry name" value="Gtf3_N"/>
</dbReference>
<dbReference type="RefSeq" id="WP_032945570.1">
    <property type="nucleotide sequence ID" value="NZ_CAXSNX010000037.1"/>
</dbReference>
<keyword evidence="1" id="KW-0808">Transferase</keyword>
<proteinExistence type="predicted"/>
<dbReference type="PIRSF" id="PIRSF007023">
    <property type="entry name" value="UDP-Galf_transf"/>
    <property type="match status" value="1"/>
</dbReference>
<dbReference type="SUPFAM" id="SSF53756">
    <property type="entry name" value="UDP-Glycosyltransferase/glycogen phosphorylase"/>
    <property type="match status" value="1"/>
</dbReference>
<evidence type="ECO:0000256" key="1">
    <source>
        <dbReference type="ARBA" id="ARBA00022679"/>
    </source>
</evidence>
<organism evidence="4 8">
    <name type="scientific">Phocaeicola vulgatus</name>
    <name type="common">Bacteroides vulgatus</name>
    <dbReference type="NCBI Taxonomy" id="821"/>
    <lineage>
        <taxon>Bacteria</taxon>
        <taxon>Pseudomonadati</taxon>
        <taxon>Bacteroidota</taxon>
        <taxon>Bacteroidia</taxon>
        <taxon>Bacteroidales</taxon>
        <taxon>Bacteroidaceae</taxon>
        <taxon>Phocaeicola</taxon>
    </lineage>
</organism>
<evidence type="ECO:0000313" key="4">
    <source>
        <dbReference type="EMBL" id="KAB6445305.1"/>
    </source>
</evidence>
<feature type="domain" description="Glucosyltransferase 3-like C-terminal" evidence="3">
    <location>
        <begin position="171"/>
        <end position="333"/>
    </location>
</feature>
<dbReference type="Pfam" id="PF26334">
    <property type="entry name" value="Gtf3_N"/>
    <property type="match status" value="1"/>
</dbReference>
<sequence length="335" mass="38575">MKKIHILFAPQSLGQHNAWSKAPRDVTAILKRNGYETLRIMTSDKFPFIVKQLYNLWKISLAFLKIKSGSTCFIQYPFDAYIKYVLFLLKKNDIRTQILIHDIHSCRFHGELSSKEYKIFDSFDKIIVHTKAMKTLLVKHGISVDKIEVLYLFDYLVASNSILKDEDYFSICFAGNLKKSMFLKKMNQLKNVYTKYYLYGNFDTELVESESFIYGGRFDPDNISNIKGKWGLVWDGDGLNKCSGSMGEYLKINASHKASLYLASQKPLIVWNQSALANFVEDNKLGITIDSLEDIEKELLELSEQQMDEIECNVLHFAKKITSGDMLSSILKNIN</sequence>
<dbReference type="Proteomes" id="UP000468344">
    <property type="component" value="Unassembled WGS sequence"/>
</dbReference>
<dbReference type="AlphaFoldDB" id="A0A3E4KK45"/>
<evidence type="ECO:0008006" key="9">
    <source>
        <dbReference type="Google" id="ProtNLM"/>
    </source>
</evidence>
<dbReference type="EMBL" id="JAJCQG010000029">
    <property type="protein sequence ID" value="MCB7281435.1"/>
    <property type="molecule type" value="Genomic_DNA"/>
</dbReference>
<evidence type="ECO:0000259" key="3">
    <source>
        <dbReference type="Pfam" id="PF26337"/>
    </source>
</evidence>
<feature type="domain" description="Glucosyltransferase 3-like N-terminal" evidence="2">
    <location>
        <begin position="15"/>
        <end position="148"/>
    </location>
</feature>
<dbReference type="Proteomes" id="UP000483142">
    <property type="component" value="Unassembled WGS sequence"/>
</dbReference>
<evidence type="ECO:0000313" key="7">
    <source>
        <dbReference type="Proteomes" id="UP000468344"/>
    </source>
</evidence>
<gene>
    <name evidence="5" type="ORF">GAZ06_22655</name>
    <name evidence="4" type="ORF">GAZ09_22655</name>
    <name evidence="6" type="ORF">LI282_10360</name>
</gene>
<dbReference type="Gene3D" id="3.40.50.2000">
    <property type="entry name" value="Glycogen Phosphorylase B"/>
    <property type="match status" value="2"/>
</dbReference>
<reference evidence="6" key="2">
    <citation type="submission" date="2021-10" db="EMBL/GenBank/DDBJ databases">
        <title>Collection of gut derived symbiotic bacterial strains cultured from healthy donors.</title>
        <authorList>
            <person name="Lin H."/>
            <person name="Littmann E."/>
            <person name="Kohout C."/>
            <person name="Pamer E.G."/>
        </authorList>
    </citation>
    <scope>NUCLEOTIDE SEQUENCE</scope>
    <source>
        <strain evidence="6">DFI.1.167</strain>
    </source>
</reference>
<evidence type="ECO:0000313" key="5">
    <source>
        <dbReference type="EMBL" id="KAB6470392.1"/>
    </source>
</evidence>
<reference evidence="7 8" key="1">
    <citation type="journal article" date="2019" name="Nat. Med.">
        <title>A library of human gut bacterial isolates paired with longitudinal multiomics data enables mechanistic microbiome research.</title>
        <authorList>
            <person name="Poyet M."/>
            <person name="Groussin M."/>
            <person name="Gibbons S.M."/>
            <person name="Avila-Pacheco J."/>
            <person name="Jiang X."/>
            <person name="Kearney S.M."/>
            <person name="Perrotta A.R."/>
            <person name="Berdy B."/>
            <person name="Zhao S."/>
            <person name="Lieberman T.D."/>
            <person name="Swanson P.K."/>
            <person name="Smith M."/>
            <person name="Roesemann S."/>
            <person name="Alexander J.E."/>
            <person name="Rich S.A."/>
            <person name="Livny J."/>
            <person name="Vlamakis H."/>
            <person name="Clish C."/>
            <person name="Bullock K."/>
            <person name="Deik A."/>
            <person name="Scott J."/>
            <person name="Pierce K.A."/>
            <person name="Xavier R.J."/>
            <person name="Alm E.J."/>
        </authorList>
    </citation>
    <scope>NUCLEOTIDE SEQUENCE [LARGE SCALE GENOMIC DNA]</scope>
    <source>
        <strain evidence="5 7">BIOML-A140</strain>
        <strain evidence="4 8">BIOML-A141</strain>
    </source>
</reference>
<evidence type="ECO:0000259" key="2">
    <source>
        <dbReference type="Pfam" id="PF26334"/>
    </source>
</evidence>
<evidence type="ECO:0000313" key="6">
    <source>
        <dbReference type="EMBL" id="MCB7281435.1"/>
    </source>
</evidence>
<name>A0A3E4KK45_PHOVU</name>
<comment type="caution">
    <text evidence="4">The sequence shown here is derived from an EMBL/GenBank/DDBJ whole genome shotgun (WGS) entry which is preliminary data.</text>
</comment>
<protein>
    <recommendedName>
        <fullName evidence="9">Galactofuranosyltransferase</fullName>
    </recommendedName>
</protein>
<dbReference type="InterPro" id="IPR058592">
    <property type="entry name" value="Gtf3_C"/>
</dbReference>
<evidence type="ECO:0000313" key="8">
    <source>
        <dbReference type="Proteomes" id="UP000483142"/>
    </source>
</evidence>